<proteinExistence type="predicted"/>
<feature type="region of interest" description="Disordered" evidence="1">
    <location>
        <begin position="36"/>
        <end position="91"/>
    </location>
</feature>
<keyword evidence="3" id="KW-1185">Reference proteome</keyword>
<dbReference type="AlphaFoldDB" id="A0AAE1PP37"/>
<evidence type="ECO:0000313" key="3">
    <source>
        <dbReference type="Proteomes" id="UP001292094"/>
    </source>
</evidence>
<feature type="compositionally biased region" description="Basic and acidic residues" evidence="1">
    <location>
        <begin position="36"/>
        <end position="51"/>
    </location>
</feature>
<organism evidence="2 3">
    <name type="scientific">Petrolisthes manimaculis</name>
    <dbReference type="NCBI Taxonomy" id="1843537"/>
    <lineage>
        <taxon>Eukaryota</taxon>
        <taxon>Metazoa</taxon>
        <taxon>Ecdysozoa</taxon>
        <taxon>Arthropoda</taxon>
        <taxon>Crustacea</taxon>
        <taxon>Multicrustacea</taxon>
        <taxon>Malacostraca</taxon>
        <taxon>Eumalacostraca</taxon>
        <taxon>Eucarida</taxon>
        <taxon>Decapoda</taxon>
        <taxon>Pleocyemata</taxon>
        <taxon>Anomura</taxon>
        <taxon>Galatheoidea</taxon>
        <taxon>Porcellanidae</taxon>
        <taxon>Petrolisthes</taxon>
    </lineage>
</organism>
<evidence type="ECO:0000313" key="2">
    <source>
        <dbReference type="EMBL" id="KAK4310692.1"/>
    </source>
</evidence>
<accession>A0AAE1PP37</accession>
<sequence length="91" mass="10517">MRVEWMEAVGCEVVAENVRDGAVKMKEGDEARFIVEGDKKGGKSGLRENGGRKRQSASEMRGRIEEEQRKRRQVAEERMVKEECKMEEESR</sequence>
<dbReference type="Proteomes" id="UP001292094">
    <property type="component" value="Unassembled WGS sequence"/>
</dbReference>
<name>A0AAE1PP37_9EUCA</name>
<reference evidence="2" key="1">
    <citation type="submission" date="2023-11" db="EMBL/GenBank/DDBJ databases">
        <title>Genome assemblies of two species of porcelain crab, Petrolisthes cinctipes and Petrolisthes manimaculis (Anomura: Porcellanidae).</title>
        <authorList>
            <person name="Angst P."/>
        </authorList>
    </citation>
    <scope>NUCLEOTIDE SEQUENCE</scope>
    <source>
        <strain evidence="2">PB745_02</strain>
        <tissue evidence="2">Gill</tissue>
    </source>
</reference>
<protein>
    <submittedName>
        <fullName evidence="2">Uncharacterized protein</fullName>
    </submittedName>
</protein>
<feature type="compositionally biased region" description="Basic and acidic residues" evidence="1">
    <location>
        <begin position="60"/>
        <end position="91"/>
    </location>
</feature>
<comment type="caution">
    <text evidence="2">The sequence shown here is derived from an EMBL/GenBank/DDBJ whole genome shotgun (WGS) entry which is preliminary data.</text>
</comment>
<evidence type="ECO:0000256" key="1">
    <source>
        <dbReference type="SAM" id="MobiDB-lite"/>
    </source>
</evidence>
<dbReference type="EMBL" id="JAWZYT010001605">
    <property type="protein sequence ID" value="KAK4310692.1"/>
    <property type="molecule type" value="Genomic_DNA"/>
</dbReference>
<gene>
    <name evidence="2" type="ORF">Pmani_017770</name>
</gene>